<accession>A0ABW6P0B4</accession>
<feature type="domain" description="Alpha/beta-hydrolase catalytic" evidence="3">
    <location>
        <begin position="724"/>
        <end position="870"/>
    </location>
</feature>
<keyword evidence="2" id="KW-0472">Membrane</keyword>
<feature type="transmembrane region" description="Helical" evidence="2">
    <location>
        <begin position="580"/>
        <end position="598"/>
    </location>
</feature>
<feature type="transmembrane region" description="Helical" evidence="2">
    <location>
        <begin position="251"/>
        <end position="272"/>
    </location>
</feature>
<feature type="transmembrane region" description="Helical" evidence="2">
    <location>
        <begin position="64"/>
        <end position="83"/>
    </location>
</feature>
<dbReference type="RefSeq" id="WP_387390673.1">
    <property type="nucleotide sequence ID" value="NZ_JBIAMT010000001.1"/>
</dbReference>
<dbReference type="Gene3D" id="1.20.90.10">
    <property type="entry name" value="Phospholipase A2 domain"/>
    <property type="match status" value="1"/>
</dbReference>
<feature type="domain" description="Alpha/beta-hydrolase catalytic" evidence="3">
    <location>
        <begin position="878"/>
        <end position="942"/>
    </location>
</feature>
<evidence type="ECO:0000259" key="3">
    <source>
        <dbReference type="Pfam" id="PF10081"/>
    </source>
</evidence>
<comment type="caution">
    <text evidence="5">The sequence shown here is derived from an EMBL/GenBank/DDBJ whole genome shotgun (WGS) entry which is preliminary data.</text>
</comment>
<dbReference type="InterPro" id="IPR036444">
    <property type="entry name" value="PLipase_A2_dom_sf"/>
</dbReference>
<evidence type="ECO:0000256" key="2">
    <source>
        <dbReference type="SAM" id="Phobius"/>
    </source>
</evidence>
<evidence type="ECO:0000313" key="6">
    <source>
        <dbReference type="Proteomes" id="UP001601442"/>
    </source>
</evidence>
<evidence type="ECO:0000256" key="1">
    <source>
        <dbReference type="SAM" id="MobiDB-lite"/>
    </source>
</evidence>
<keyword evidence="2" id="KW-0812">Transmembrane</keyword>
<proteinExistence type="predicted"/>
<protein>
    <submittedName>
        <fullName evidence="5">Alpha/beta-hydrolase family protein</fullName>
    </submittedName>
</protein>
<feature type="region of interest" description="Disordered" evidence="1">
    <location>
        <begin position="1"/>
        <end position="52"/>
    </location>
</feature>
<feature type="transmembrane region" description="Helical" evidence="2">
    <location>
        <begin position="540"/>
        <end position="559"/>
    </location>
</feature>
<feature type="compositionally biased region" description="Polar residues" evidence="1">
    <location>
        <begin position="456"/>
        <end position="465"/>
    </location>
</feature>
<evidence type="ECO:0000313" key="5">
    <source>
        <dbReference type="EMBL" id="MFF0496038.1"/>
    </source>
</evidence>
<dbReference type="InterPro" id="IPR027787">
    <property type="entry name" value="Alpha/beta-hydrolase_catalytic"/>
</dbReference>
<gene>
    <name evidence="5" type="ORF">ACFYU5_06515</name>
</gene>
<evidence type="ECO:0000259" key="4">
    <source>
        <dbReference type="Pfam" id="PF15420"/>
    </source>
</evidence>
<feature type="domain" description="Alpha/beta-hydrolase N-terminal" evidence="4">
    <location>
        <begin position="529"/>
        <end position="719"/>
    </location>
</feature>
<feature type="region of interest" description="Disordered" evidence="1">
    <location>
        <begin position="392"/>
        <end position="469"/>
    </location>
</feature>
<feature type="compositionally biased region" description="Low complexity" evidence="1">
    <location>
        <begin position="417"/>
        <end position="429"/>
    </location>
</feature>
<feature type="transmembrane region" description="Helical" evidence="2">
    <location>
        <begin position="650"/>
        <end position="670"/>
    </location>
</feature>
<keyword evidence="6" id="KW-1185">Reference proteome</keyword>
<dbReference type="SUPFAM" id="SSF48619">
    <property type="entry name" value="Phospholipase A2, PLA2"/>
    <property type="match status" value="1"/>
</dbReference>
<reference evidence="5 6" key="1">
    <citation type="submission" date="2024-10" db="EMBL/GenBank/DDBJ databases">
        <title>The Natural Products Discovery Center: Release of the First 8490 Sequenced Strains for Exploring Actinobacteria Biosynthetic Diversity.</title>
        <authorList>
            <person name="Kalkreuter E."/>
            <person name="Kautsar S.A."/>
            <person name="Yang D."/>
            <person name="Bader C.D."/>
            <person name="Teijaro C.N."/>
            <person name="Fluegel L."/>
            <person name="Davis C.M."/>
            <person name="Simpson J.R."/>
            <person name="Lauterbach L."/>
            <person name="Steele A.D."/>
            <person name="Gui C."/>
            <person name="Meng S."/>
            <person name="Li G."/>
            <person name="Viehrig K."/>
            <person name="Ye F."/>
            <person name="Su P."/>
            <person name="Kiefer A.F."/>
            <person name="Nichols A."/>
            <person name="Cepeda A.J."/>
            <person name="Yan W."/>
            <person name="Fan B."/>
            <person name="Jiang Y."/>
            <person name="Adhikari A."/>
            <person name="Zheng C.-J."/>
            <person name="Schuster L."/>
            <person name="Cowan T.M."/>
            <person name="Smanski M.J."/>
            <person name="Chevrette M.G."/>
            <person name="De Carvalho L.P.S."/>
            <person name="Shen B."/>
        </authorList>
    </citation>
    <scope>NUCLEOTIDE SEQUENCE [LARGE SCALE GENOMIC DNA]</scope>
    <source>
        <strain evidence="5 6">NPDC004119</strain>
    </source>
</reference>
<dbReference type="Proteomes" id="UP001601442">
    <property type="component" value="Unassembled WGS sequence"/>
</dbReference>
<organism evidence="5 6">
    <name type="scientific">Nocardia aobensis</name>
    <dbReference type="NCBI Taxonomy" id="257277"/>
    <lineage>
        <taxon>Bacteria</taxon>
        <taxon>Bacillati</taxon>
        <taxon>Actinomycetota</taxon>
        <taxon>Actinomycetes</taxon>
        <taxon>Mycobacteriales</taxon>
        <taxon>Nocardiaceae</taxon>
        <taxon>Nocardia</taxon>
    </lineage>
</organism>
<feature type="transmembrane region" description="Helical" evidence="2">
    <location>
        <begin position="515"/>
        <end position="534"/>
    </location>
</feature>
<dbReference type="EMBL" id="JBIAMT010000001">
    <property type="protein sequence ID" value="MFF0496038.1"/>
    <property type="molecule type" value="Genomic_DNA"/>
</dbReference>
<sequence>MSNIADAGGSPRGDSGITVVDAGPGREGDRAGHGHDGKPSPAMPGRTGTRECGERHWRRGNLRALLAFIAVVAALTAVLVSLSPGAGAAEAGPAPESTAAGDAVRALTGDRPELAVIPADFAATQGYRPVQLAGMPVDPSGECSSPIPLPAEFDTACKAHDLGYDLLRYAEVRGHPLGAWARQAIDNALETRMFAACHSRDDLLARARCTTMATIATAAVDLNSRRQNYAAPMPEYLFGRQLSGTELGPQIAHVVSRLAMVLLLVAALFAIVRRTIRPRRGEQRTAPPASRWSPWSDSRGASAGRMWNRRSGGSTGNRGGRVLPARIGAAASRTARGAREWLSRNAVQLRSVTVRGVDGIGLWLGTPAPVAAGGGPGGWAPERARPAVTALELSPFQRPGGRREMSRAHPASDLRRTAASGTGSASASGTGTGTGTGTNGDHRSTSKHSHHPADSLGTQANSSMAGSDATVRTCFAPPARGEATAAAPSPRPSKRALRALGATIRRLVTMGTPRTGTLVAAAAGISASLAPGLLPRTSVAQALLTVLLVLIALGAAGLGRKVLGHWAIDMEARTRRIRSAIVIACCALTGAALTHAWYWQNRLRAAMEFPPVGVRYWLHWAIGVVAVVVPIVLILRGLRWAARYVGRLRAAALVTATVLACQFALLPAVVNWQRSAFASADAAMDPTVMRPVSYTRSGSPESAVSWASLGAEGRKFVAERGRSVRVYIGMDSAPDLDSRVALAIREIERSGGFDRRHLVVMVPTGSGWLDAGAARGLDERFDGDATLVGMQYSQAPSWATFLFARADAERSARVLFTGIERHLAGLAHPPKLYIYGQSLGATAGSAIFADDRDESARVCAALWAGPPASAVHRGGATVLANSSDPVVQWSPRLLWRAPDLTGTRHDAPHPMWLPGLSWVQTTADLLSALAPGPGHGHRYGSDQGTALGSC</sequence>
<feature type="compositionally biased region" description="Basic and acidic residues" evidence="1">
    <location>
        <begin position="401"/>
        <end position="416"/>
    </location>
</feature>
<keyword evidence="2" id="KW-1133">Transmembrane helix</keyword>
<dbReference type="Pfam" id="PF10081">
    <property type="entry name" value="Abhydrolase_9"/>
    <property type="match status" value="2"/>
</dbReference>
<feature type="region of interest" description="Disordered" evidence="1">
    <location>
        <begin position="280"/>
        <end position="323"/>
    </location>
</feature>
<feature type="transmembrane region" description="Helical" evidence="2">
    <location>
        <begin position="618"/>
        <end position="638"/>
    </location>
</feature>
<dbReference type="Pfam" id="PF15420">
    <property type="entry name" value="Abhydrolase_9_N"/>
    <property type="match status" value="1"/>
</dbReference>
<dbReference type="InterPro" id="IPR027788">
    <property type="entry name" value="Alpha/beta-hydrolase_N_dom"/>
</dbReference>
<name>A0ABW6P0B4_9NOCA</name>
<feature type="compositionally biased region" description="Basic and acidic residues" evidence="1">
    <location>
        <begin position="24"/>
        <end position="38"/>
    </location>
</feature>